<evidence type="ECO:0000259" key="8">
    <source>
        <dbReference type="Pfam" id="PF01757"/>
    </source>
</evidence>
<feature type="transmembrane region" description="Helical" evidence="7">
    <location>
        <begin position="223"/>
        <end position="241"/>
    </location>
</feature>
<feature type="transmembrane region" description="Helical" evidence="7">
    <location>
        <begin position="42"/>
        <end position="60"/>
    </location>
</feature>
<dbReference type="GO" id="GO:0016413">
    <property type="term" value="F:O-acetyltransferase activity"/>
    <property type="evidence" value="ECO:0007669"/>
    <property type="project" value="TreeGrafter"/>
</dbReference>
<keyword evidence="10" id="KW-1185">Reference proteome</keyword>
<evidence type="ECO:0000256" key="5">
    <source>
        <dbReference type="ARBA" id="ARBA00022989"/>
    </source>
</evidence>
<feature type="transmembrane region" description="Helical" evidence="7">
    <location>
        <begin position="188"/>
        <end position="211"/>
    </location>
</feature>
<dbReference type="RefSeq" id="WP_031589034.1">
    <property type="nucleotide sequence ID" value="NZ_JNKN01000009.1"/>
</dbReference>
<evidence type="ECO:0000256" key="4">
    <source>
        <dbReference type="ARBA" id="ARBA00022692"/>
    </source>
</evidence>
<keyword evidence="5 7" id="KW-1133">Transmembrane helix</keyword>
<protein>
    <recommendedName>
        <fullName evidence="8">Acyltransferase 3 domain-containing protein</fullName>
    </recommendedName>
</protein>
<organism evidence="9 10">
    <name type="scientific">Kandleria vitulina DSM 20405</name>
    <dbReference type="NCBI Taxonomy" id="1410657"/>
    <lineage>
        <taxon>Bacteria</taxon>
        <taxon>Bacillati</taxon>
        <taxon>Bacillota</taxon>
        <taxon>Erysipelotrichia</taxon>
        <taxon>Erysipelotrichales</taxon>
        <taxon>Coprobacillaceae</taxon>
        <taxon>Kandleria</taxon>
    </lineage>
</organism>
<dbReference type="PANTHER" id="PTHR40074:SF2">
    <property type="entry name" value="O-ACETYLTRANSFERASE WECH"/>
    <property type="match status" value="1"/>
</dbReference>
<keyword evidence="4 7" id="KW-0812">Transmembrane</keyword>
<evidence type="ECO:0000313" key="10">
    <source>
        <dbReference type="Proteomes" id="UP000051841"/>
    </source>
</evidence>
<feature type="transmembrane region" description="Helical" evidence="7">
    <location>
        <begin position="247"/>
        <end position="265"/>
    </location>
</feature>
<comment type="caution">
    <text evidence="9">The sequence shown here is derived from an EMBL/GenBank/DDBJ whole genome shotgun (WGS) entry which is preliminary data.</text>
</comment>
<proteinExistence type="inferred from homology"/>
<feature type="transmembrane region" description="Helical" evidence="7">
    <location>
        <begin position="158"/>
        <end position="176"/>
    </location>
</feature>
<dbReference type="Pfam" id="PF01757">
    <property type="entry name" value="Acyl_transf_3"/>
    <property type="match status" value="1"/>
</dbReference>
<dbReference type="AlphaFoldDB" id="A0A0R2HBT0"/>
<evidence type="ECO:0000313" key="9">
    <source>
        <dbReference type="EMBL" id="KRN50418.1"/>
    </source>
</evidence>
<evidence type="ECO:0000256" key="1">
    <source>
        <dbReference type="ARBA" id="ARBA00004651"/>
    </source>
</evidence>
<evidence type="ECO:0000256" key="3">
    <source>
        <dbReference type="ARBA" id="ARBA00022475"/>
    </source>
</evidence>
<gene>
    <name evidence="9" type="ORF">IV49_GL002066</name>
</gene>
<sequence>MNAKRYNSIDLWKLIMAFCVVALHTITLEQSKLTIINELYDSFVNMAVPFFFIASGFLLAKKLQLPLHKEENIDIIKNYLIRIVKLYLIWNIIYLPLAIIGFILDKSTPLMSIYLYLRGLFLVGQQYNSWPLWYLLSTIYSLLFIIFLLKRKQSLKTITIIGVILFLLGIGLTYISDYTGQEVMIINVIKRILSLTISSGRIFSGMFYIPMGMMFSKKSLKSSYCWILLLAGYIINVLITQPHISSILISLSSIGLFGIVSSISFKDSIVYPFIRKMSTVIYFMHMYVWSIYYKLIYNHKTFGLDSFFVTAIISSMIAIVYLLLKKRYKGKVT</sequence>
<comment type="similarity">
    <text evidence="2">Belongs to the acyltransferase 3 family.</text>
</comment>
<evidence type="ECO:0000256" key="7">
    <source>
        <dbReference type="SAM" id="Phobius"/>
    </source>
</evidence>
<name>A0A0R2HBT0_9FIRM</name>
<dbReference type="EMBL" id="JQBL01000009">
    <property type="protein sequence ID" value="KRN50418.1"/>
    <property type="molecule type" value="Genomic_DNA"/>
</dbReference>
<dbReference type="PANTHER" id="PTHR40074">
    <property type="entry name" value="O-ACETYLTRANSFERASE WECH"/>
    <property type="match status" value="1"/>
</dbReference>
<feature type="transmembrane region" description="Helical" evidence="7">
    <location>
        <begin position="86"/>
        <end position="104"/>
    </location>
</feature>
<reference evidence="9 10" key="1">
    <citation type="journal article" date="2015" name="Genome Announc.">
        <title>Expanding the biotechnology potential of lactobacilli through comparative genomics of 213 strains and associated genera.</title>
        <authorList>
            <person name="Sun Z."/>
            <person name="Harris H.M."/>
            <person name="McCann A."/>
            <person name="Guo C."/>
            <person name="Argimon S."/>
            <person name="Zhang W."/>
            <person name="Yang X."/>
            <person name="Jeffery I.B."/>
            <person name="Cooney J.C."/>
            <person name="Kagawa T.F."/>
            <person name="Liu W."/>
            <person name="Song Y."/>
            <person name="Salvetti E."/>
            <person name="Wrobel A."/>
            <person name="Rasinkangas P."/>
            <person name="Parkhill J."/>
            <person name="Rea M.C."/>
            <person name="O'Sullivan O."/>
            <person name="Ritari J."/>
            <person name="Douillard F.P."/>
            <person name="Paul Ross R."/>
            <person name="Yang R."/>
            <person name="Briner A.E."/>
            <person name="Felis G.E."/>
            <person name="de Vos W.M."/>
            <person name="Barrangou R."/>
            <person name="Klaenhammer T.R."/>
            <person name="Caufield P.W."/>
            <person name="Cui Y."/>
            <person name="Zhang H."/>
            <person name="O'Toole P.W."/>
        </authorList>
    </citation>
    <scope>NUCLEOTIDE SEQUENCE [LARGE SCALE GENOMIC DNA]</scope>
    <source>
        <strain evidence="9 10">DSM 20405</strain>
    </source>
</reference>
<dbReference type="GO" id="GO:0009246">
    <property type="term" value="P:enterobacterial common antigen biosynthetic process"/>
    <property type="evidence" value="ECO:0007669"/>
    <property type="project" value="TreeGrafter"/>
</dbReference>
<feature type="transmembrane region" description="Helical" evidence="7">
    <location>
        <begin position="130"/>
        <end position="149"/>
    </location>
</feature>
<dbReference type="Proteomes" id="UP000051841">
    <property type="component" value="Unassembled WGS sequence"/>
</dbReference>
<dbReference type="PATRIC" id="fig|1410657.5.peg.2133"/>
<evidence type="ECO:0000256" key="2">
    <source>
        <dbReference type="ARBA" id="ARBA00007400"/>
    </source>
</evidence>
<dbReference type="InterPro" id="IPR002656">
    <property type="entry name" value="Acyl_transf_3_dom"/>
</dbReference>
<accession>A0A0R2HBT0</accession>
<evidence type="ECO:0000256" key="6">
    <source>
        <dbReference type="ARBA" id="ARBA00023136"/>
    </source>
</evidence>
<feature type="transmembrane region" description="Helical" evidence="7">
    <location>
        <begin position="307"/>
        <end position="324"/>
    </location>
</feature>
<dbReference type="GO" id="GO:0005886">
    <property type="term" value="C:plasma membrane"/>
    <property type="evidence" value="ECO:0007669"/>
    <property type="project" value="UniProtKB-SubCell"/>
</dbReference>
<feature type="transmembrane region" description="Helical" evidence="7">
    <location>
        <begin position="277"/>
        <end position="295"/>
    </location>
</feature>
<feature type="transmembrane region" description="Helical" evidence="7">
    <location>
        <begin position="12"/>
        <end position="30"/>
    </location>
</feature>
<keyword evidence="6 7" id="KW-0472">Membrane</keyword>
<feature type="domain" description="Acyltransferase 3" evidence="8">
    <location>
        <begin position="7"/>
        <end position="323"/>
    </location>
</feature>
<keyword evidence="3" id="KW-1003">Cell membrane</keyword>
<comment type="subcellular location">
    <subcellularLocation>
        <location evidence="1">Cell membrane</location>
        <topology evidence="1">Multi-pass membrane protein</topology>
    </subcellularLocation>
</comment>